<dbReference type="PANTHER" id="PTHR33164:SF99">
    <property type="entry name" value="MARR FAMILY REGULATORY PROTEIN"/>
    <property type="match status" value="1"/>
</dbReference>
<evidence type="ECO:0000313" key="4">
    <source>
        <dbReference type="Proteomes" id="UP000199137"/>
    </source>
</evidence>
<dbReference type="InterPro" id="IPR036390">
    <property type="entry name" value="WH_DNA-bd_sf"/>
</dbReference>
<dbReference type="Proteomes" id="UP000470404">
    <property type="component" value="Unassembled WGS sequence"/>
</dbReference>
<dbReference type="InterPro" id="IPR036388">
    <property type="entry name" value="WH-like_DNA-bd_sf"/>
</dbReference>
<dbReference type="InterPro" id="IPR000835">
    <property type="entry name" value="HTH_MarR-typ"/>
</dbReference>
<dbReference type="EMBL" id="JAAGNC010000201">
    <property type="protein sequence ID" value="NEC61766.1"/>
    <property type="molecule type" value="Genomic_DNA"/>
</dbReference>
<reference evidence="3 4" key="1">
    <citation type="submission" date="2016-10" db="EMBL/GenBank/DDBJ databases">
        <authorList>
            <person name="de Groot N.N."/>
        </authorList>
    </citation>
    <scope>NUCLEOTIDE SEQUENCE [LARGE SCALE GENOMIC DNA]</scope>
    <source>
        <strain evidence="3 4">DSM 44637</strain>
    </source>
</reference>
<name>A0A1I5IAE6_9PSEU</name>
<dbReference type="OrthoDB" id="3254910at2"/>
<sequence>MADVATDRREAEVWCSYQRVQRALGSALDRQLERDAGISGADYALLVPLANEPDGVLRMRELGATVEWDRSRLSHHVSRMCKRGLVTRENCTEDARGANVRLTEAGRAAVAAARQQHGELVRRYFFDQVSGPELELLGRVFSRMLTRLAQD</sequence>
<evidence type="ECO:0000313" key="5">
    <source>
        <dbReference type="Proteomes" id="UP000470404"/>
    </source>
</evidence>
<dbReference type="EMBL" id="FOWC01000002">
    <property type="protein sequence ID" value="SFO57588.1"/>
    <property type="molecule type" value="Genomic_DNA"/>
</dbReference>
<dbReference type="GO" id="GO:0003677">
    <property type="term" value="F:DNA binding"/>
    <property type="evidence" value="ECO:0007669"/>
    <property type="project" value="UniProtKB-KW"/>
</dbReference>
<dbReference type="Gene3D" id="1.10.10.10">
    <property type="entry name" value="Winged helix-like DNA-binding domain superfamily/Winged helix DNA-binding domain"/>
    <property type="match status" value="1"/>
</dbReference>
<gene>
    <name evidence="2" type="ORF">G3I59_40775</name>
    <name evidence="3" type="ORF">SAMN05421854_102366</name>
</gene>
<keyword evidence="3" id="KW-0238">DNA-binding</keyword>
<dbReference type="GO" id="GO:0003700">
    <property type="term" value="F:DNA-binding transcription factor activity"/>
    <property type="evidence" value="ECO:0007669"/>
    <property type="project" value="InterPro"/>
</dbReference>
<evidence type="ECO:0000313" key="3">
    <source>
        <dbReference type="EMBL" id="SFO57588.1"/>
    </source>
</evidence>
<dbReference type="SMART" id="SM00347">
    <property type="entry name" value="HTH_MARR"/>
    <property type="match status" value="1"/>
</dbReference>
<proteinExistence type="predicted"/>
<dbReference type="GO" id="GO:0006950">
    <property type="term" value="P:response to stress"/>
    <property type="evidence" value="ECO:0007669"/>
    <property type="project" value="TreeGrafter"/>
</dbReference>
<dbReference type="InterPro" id="IPR039422">
    <property type="entry name" value="MarR/SlyA-like"/>
</dbReference>
<dbReference type="PANTHER" id="PTHR33164">
    <property type="entry name" value="TRANSCRIPTIONAL REGULATOR, MARR FAMILY"/>
    <property type="match status" value="1"/>
</dbReference>
<dbReference type="Pfam" id="PF12802">
    <property type="entry name" value="MarR_2"/>
    <property type="match status" value="1"/>
</dbReference>
<dbReference type="RefSeq" id="WP_067580432.1">
    <property type="nucleotide sequence ID" value="NZ_FOWC01000002.1"/>
</dbReference>
<dbReference type="SUPFAM" id="SSF46785">
    <property type="entry name" value="Winged helix' DNA-binding domain"/>
    <property type="match status" value="1"/>
</dbReference>
<dbReference type="Proteomes" id="UP000199137">
    <property type="component" value="Unassembled WGS sequence"/>
</dbReference>
<evidence type="ECO:0000259" key="1">
    <source>
        <dbReference type="PROSITE" id="PS50995"/>
    </source>
</evidence>
<organism evidence="3 4">
    <name type="scientific">Amycolatopsis rubida</name>
    <dbReference type="NCBI Taxonomy" id="112413"/>
    <lineage>
        <taxon>Bacteria</taxon>
        <taxon>Bacillati</taxon>
        <taxon>Actinomycetota</taxon>
        <taxon>Actinomycetes</taxon>
        <taxon>Pseudonocardiales</taxon>
        <taxon>Pseudonocardiaceae</taxon>
        <taxon>Amycolatopsis</taxon>
    </lineage>
</organism>
<dbReference type="PRINTS" id="PR00598">
    <property type="entry name" value="HTHMARR"/>
</dbReference>
<feature type="domain" description="HTH marR-type" evidence="1">
    <location>
        <begin position="10"/>
        <end position="146"/>
    </location>
</feature>
<reference evidence="2 5" key="2">
    <citation type="submission" date="2020-01" db="EMBL/GenBank/DDBJ databases">
        <title>Insect and environment-associated Actinomycetes.</title>
        <authorList>
            <person name="Currrie C."/>
            <person name="Chevrette M."/>
            <person name="Carlson C."/>
            <person name="Stubbendieck R."/>
            <person name="Wendt-Pienkowski E."/>
        </authorList>
    </citation>
    <scope>NUCLEOTIDE SEQUENCE [LARGE SCALE GENOMIC DNA]</scope>
    <source>
        <strain evidence="2 5">SID8386</strain>
    </source>
</reference>
<keyword evidence="5" id="KW-1185">Reference proteome</keyword>
<accession>A0A1I5IAE6</accession>
<dbReference type="AlphaFoldDB" id="A0A1I5IAE6"/>
<evidence type="ECO:0000313" key="2">
    <source>
        <dbReference type="EMBL" id="NEC61766.1"/>
    </source>
</evidence>
<dbReference type="STRING" id="112413.SAMN05421854_102366"/>
<dbReference type="PROSITE" id="PS50995">
    <property type="entry name" value="HTH_MARR_2"/>
    <property type="match status" value="1"/>
</dbReference>
<protein>
    <submittedName>
        <fullName evidence="3">DNA-binding transcriptional regulator, MarR family</fullName>
    </submittedName>
    <submittedName>
        <fullName evidence="2">Winged helix-turn-helix transcriptional regulator</fullName>
    </submittedName>
</protein>